<comment type="function">
    <text evidence="14">Catalyzes cross-linking of the peptidoglycan cell wall.</text>
</comment>
<dbReference type="Gene3D" id="3.30.1390.30">
    <property type="entry name" value="Penicillin-binding protein 2a, domain 3"/>
    <property type="match status" value="1"/>
</dbReference>
<proteinExistence type="inferred from homology"/>
<dbReference type="HAMAP" id="MF_02081">
    <property type="entry name" value="MrdA_transpept"/>
    <property type="match status" value="1"/>
</dbReference>
<keyword evidence="12 14" id="KW-0472">Membrane</keyword>
<comment type="subcellular location">
    <subcellularLocation>
        <location evidence="14">Cell inner membrane</location>
        <topology evidence="14">Single-pass membrane protein</topology>
    </subcellularLocation>
    <subcellularLocation>
        <location evidence="2">Cell membrane</location>
    </subcellularLocation>
    <subcellularLocation>
        <location evidence="1">Membrane</location>
        <topology evidence="1">Single-pass membrane protein</topology>
    </subcellularLocation>
</comment>
<dbReference type="GO" id="GO:0009002">
    <property type="term" value="F:serine-type D-Ala-D-Ala carboxypeptidase activity"/>
    <property type="evidence" value="ECO:0007669"/>
    <property type="project" value="UniProtKB-EC"/>
</dbReference>
<comment type="pathway">
    <text evidence="14">Cell wall biogenesis; peptidoglycan biosynthesis.</text>
</comment>
<evidence type="ECO:0000256" key="13">
    <source>
        <dbReference type="ARBA" id="ARBA00023316"/>
    </source>
</evidence>
<keyword evidence="6 14" id="KW-0645">Protease</keyword>
<dbReference type="InterPro" id="IPR017790">
    <property type="entry name" value="Penicillin-binding_protein_2"/>
</dbReference>
<evidence type="ECO:0000256" key="1">
    <source>
        <dbReference type="ARBA" id="ARBA00004167"/>
    </source>
</evidence>
<evidence type="ECO:0000256" key="3">
    <source>
        <dbReference type="ARBA" id="ARBA00022475"/>
    </source>
</evidence>
<gene>
    <name evidence="14 17" type="primary">mrdA</name>
    <name evidence="17" type="ORF">ACFOOG_06205</name>
</gene>
<dbReference type="Pfam" id="PF00905">
    <property type="entry name" value="Transpeptidase"/>
    <property type="match status" value="1"/>
</dbReference>
<evidence type="ECO:0000256" key="14">
    <source>
        <dbReference type="HAMAP-Rule" id="MF_02081"/>
    </source>
</evidence>
<accession>A0ABV7ZYD9</accession>
<protein>
    <recommendedName>
        <fullName evidence="14">Peptidoglycan D,D-transpeptidase MrdA</fullName>
        <ecNumber evidence="14">3.4.16.4</ecNumber>
    </recommendedName>
    <alternativeName>
        <fullName evidence="14">Penicillin-binding protein 2</fullName>
        <shortName evidence="14">PBP-2</shortName>
    </alternativeName>
</protein>
<dbReference type="SUPFAM" id="SSF56519">
    <property type="entry name" value="Penicillin binding protein dimerisation domain"/>
    <property type="match status" value="1"/>
</dbReference>
<evidence type="ECO:0000256" key="5">
    <source>
        <dbReference type="ARBA" id="ARBA00022645"/>
    </source>
</evidence>
<evidence type="ECO:0000259" key="15">
    <source>
        <dbReference type="Pfam" id="PF00905"/>
    </source>
</evidence>
<dbReference type="InterPro" id="IPR050515">
    <property type="entry name" value="Beta-lactam/transpept"/>
</dbReference>
<dbReference type="EC" id="3.4.16.4" evidence="14"/>
<dbReference type="InterPro" id="IPR001460">
    <property type="entry name" value="PCN-bd_Tpept"/>
</dbReference>
<keyword evidence="11 14" id="KW-1133">Transmembrane helix</keyword>
<evidence type="ECO:0000313" key="17">
    <source>
        <dbReference type="EMBL" id="MFC3852422.1"/>
    </source>
</evidence>
<evidence type="ECO:0000256" key="7">
    <source>
        <dbReference type="ARBA" id="ARBA00022692"/>
    </source>
</evidence>
<dbReference type="InterPro" id="IPR012338">
    <property type="entry name" value="Beta-lactam/transpept-like"/>
</dbReference>
<feature type="domain" description="Penicillin-binding protein transpeptidase" evidence="15">
    <location>
        <begin position="267"/>
        <end position="609"/>
    </location>
</feature>
<keyword evidence="10 14" id="KW-0573">Peptidoglycan synthesis</keyword>
<comment type="catalytic activity">
    <reaction evidence="14">
        <text>Preferential cleavage: (Ac)2-L-Lys-D-Ala-|-D-Ala. Also transpeptidation of peptidyl-alanyl moieties that are N-acyl substituents of D-alanine.</text>
        <dbReference type="EC" id="3.4.16.4"/>
    </reaction>
</comment>
<organism evidence="17 18">
    <name type="scientific">Saccharospirillum mangrovi</name>
    <dbReference type="NCBI Taxonomy" id="2161747"/>
    <lineage>
        <taxon>Bacteria</taxon>
        <taxon>Pseudomonadati</taxon>
        <taxon>Pseudomonadota</taxon>
        <taxon>Gammaproteobacteria</taxon>
        <taxon>Oceanospirillales</taxon>
        <taxon>Saccharospirillaceae</taxon>
        <taxon>Saccharospirillum</taxon>
    </lineage>
</organism>
<feature type="active site" description="Acyl-ester intermediate" evidence="14">
    <location>
        <position position="326"/>
    </location>
</feature>
<comment type="similarity">
    <text evidence="14">Belongs to the transpeptidase family. MrdA subfamily.</text>
</comment>
<evidence type="ECO:0000256" key="10">
    <source>
        <dbReference type="ARBA" id="ARBA00022984"/>
    </source>
</evidence>
<dbReference type="PANTHER" id="PTHR30627">
    <property type="entry name" value="PEPTIDOGLYCAN D,D-TRANSPEPTIDASE"/>
    <property type="match status" value="1"/>
</dbReference>
<keyword evidence="9 14" id="KW-0133">Cell shape</keyword>
<dbReference type="Pfam" id="PF03717">
    <property type="entry name" value="PBP_dimer"/>
    <property type="match status" value="1"/>
</dbReference>
<dbReference type="Gene3D" id="3.40.710.10">
    <property type="entry name" value="DD-peptidase/beta-lactamase superfamily"/>
    <property type="match status" value="1"/>
</dbReference>
<dbReference type="InterPro" id="IPR036138">
    <property type="entry name" value="PBP_dimer_sf"/>
</dbReference>
<dbReference type="Proteomes" id="UP001595617">
    <property type="component" value="Unassembled WGS sequence"/>
</dbReference>
<keyword evidence="13 14" id="KW-0961">Cell wall biogenesis/degradation</keyword>
<evidence type="ECO:0000256" key="6">
    <source>
        <dbReference type="ARBA" id="ARBA00022670"/>
    </source>
</evidence>
<keyword evidence="4 14" id="KW-0997">Cell inner membrane</keyword>
<name>A0ABV7ZYD9_9GAMM</name>
<keyword evidence="18" id="KW-1185">Reference proteome</keyword>
<comment type="caution">
    <text evidence="14">Lacks conserved residue(s) required for the propagation of feature annotation.</text>
</comment>
<evidence type="ECO:0000256" key="12">
    <source>
        <dbReference type="ARBA" id="ARBA00023136"/>
    </source>
</evidence>
<dbReference type="PANTHER" id="PTHR30627:SF2">
    <property type="entry name" value="PEPTIDOGLYCAN D,D-TRANSPEPTIDASE MRDA"/>
    <property type="match status" value="1"/>
</dbReference>
<feature type="transmembrane region" description="Helical" evidence="14">
    <location>
        <begin position="21"/>
        <end position="40"/>
    </location>
</feature>
<evidence type="ECO:0000256" key="9">
    <source>
        <dbReference type="ARBA" id="ARBA00022960"/>
    </source>
</evidence>
<dbReference type="Gene3D" id="3.90.1310.10">
    <property type="entry name" value="Penicillin-binding protein 2a (Domain 2)"/>
    <property type="match status" value="1"/>
</dbReference>
<keyword evidence="5 14" id="KW-0121">Carboxypeptidase</keyword>
<comment type="caution">
    <text evidence="17">The sequence shown here is derived from an EMBL/GenBank/DDBJ whole genome shotgun (WGS) entry which is preliminary data.</text>
</comment>
<dbReference type="NCBIfam" id="TIGR03423">
    <property type="entry name" value="pbp2_mrdA"/>
    <property type="match status" value="1"/>
</dbReference>
<evidence type="ECO:0000313" key="18">
    <source>
        <dbReference type="Proteomes" id="UP001595617"/>
    </source>
</evidence>
<dbReference type="InterPro" id="IPR005311">
    <property type="entry name" value="PBP_dimer"/>
</dbReference>
<dbReference type="EMBL" id="JBHRYR010000002">
    <property type="protein sequence ID" value="MFC3852422.1"/>
    <property type="molecule type" value="Genomic_DNA"/>
</dbReference>
<evidence type="ECO:0000256" key="4">
    <source>
        <dbReference type="ARBA" id="ARBA00022519"/>
    </source>
</evidence>
<reference evidence="18" key="1">
    <citation type="journal article" date="2019" name="Int. J. Syst. Evol. Microbiol.">
        <title>The Global Catalogue of Microorganisms (GCM) 10K type strain sequencing project: providing services to taxonomists for standard genome sequencing and annotation.</title>
        <authorList>
            <consortium name="The Broad Institute Genomics Platform"/>
            <consortium name="The Broad Institute Genome Sequencing Center for Infectious Disease"/>
            <person name="Wu L."/>
            <person name="Ma J."/>
        </authorList>
    </citation>
    <scope>NUCLEOTIDE SEQUENCE [LARGE SCALE GENOMIC DNA]</scope>
    <source>
        <strain evidence="18">IBRC 10765</strain>
    </source>
</reference>
<sequence length="625" mass="70095">MVKQRFKDHGREQMLVFRRMIVAFAFIGLLSTILAARLFYLQVVNHDVHVARSNNNRISLQALPPNRGLIYDTRGRLLAENLPNHRLSIIRERVTDLDATLAQVRSLVELTDEDIERFRRQLERSRRPFSPVPLKEGLSEEEIARLAANRYFLDGVTVEASLMRHYPYGRIFSHALGYVGRINVDERRVLDEGLYGSTEYIGKAGIERVYESALLGVSGSQTVEINARGRILQVLDRTLPTPGADVQLFLDIELQQAAYRALDGRRGAAVVIDVETGGIMAMVSTPSFDPNSFVRGFSNEEFSLLNNSPDKPFLDRAARGQYAPASTIKPFLGLAGLEAGTTTWDTTINDPGWFRLPNDDRLYYDWTWRTRRDGHGERVGMVQAIEESSNTFFYDLAYRTQLEALHDMLDDFGFGKITTADVHNPASGLNPSRDWKRERHGLPWFAGDTVNLGIGQGFLLTTPLQMSIATAVLARDGEWFTPRLIKDSSDPELLAALPEPPPDVALRDSNHWARMTEAMRRVIHGPRGTARRLALGIDYEIAGKTGTAQVFSIENFEEFDSEQTAERLRDHAWFMGFAPADDPKLAVAVIVENGASGGGIAGPVAREIFDHYLSRPVEEVIAFEH</sequence>
<keyword evidence="7 14" id="KW-0812">Transmembrane</keyword>
<keyword evidence="3 14" id="KW-1003">Cell membrane</keyword>
<evidence type="ECO:0000256" key="8">
    <source>
        <dbReference type="ARBA" id="ARBA00022801"/>
    </source>
</evidence>
<evidence type="ECO:0000256" key="2">
    <source>
        <dbReference type="ARBA" id="ARBA00004236"/>
    </source>
</evidence>
<dbReference type="RefSeq" id="WP_380694535.1">
    <property type="nucleotide sequence ID" value="NZ_JBHRYR010000002.1"/>
</dbReference>
<evidence type="ECO:0000259" key="16">
    <source>
        <dbReference type="Pfam" id="PF03717"/>
    </source>
</evidence>
<evidence type="ECO:0000256" key="11">
    <source>
        <dbReference type="ARBA" id="ARBA00022989"/>
    </source>
</evidence>
<feature type="domain" description="Penicillin-binding protein dimerisation" evidence="16">
    <location>
        <begin position="63"/>
        <end position="234"/>
    </location>
</feature>
<dbReference type="SUPFAM" id="SSF56601">
    <property type="entry name" value="beta-lactamase/transpeptidase-like"/>
    <property type="match status" value="1"/>
</dbReference>
<keyword evidence="8 14" id="KW-0378">Hydrolase</keyword>